<dbReference type="Proteomes" id="UP000309215">
    <property type="component" value="Unassembled WGS sequence"/>
</dbReference>
<dbReference type="OrthoDB" id="5511299at2"/>
<reference evidence="1 2" key="1">
    <citation type="submission" date="2019-04" db="EMBL/GenBank/DDBJ databases">
        <authorList>
            <person name="Li Y."/>
            <person name="Wang J."/>
        </authorList>
    </citation>
    <scope>NUCLEOTIDE SEQUENCE [LARGE SCALE GENOMIC DNA]</scope>
    <source>
        <strain evidence="1 2">DSM 14668</strain>
    </source>
</reference>
<name>A0A4U1IV38_9BACT</name>
<organism evidence="1 2">
    <name type="scientific">Polyangium fumosum</name>
    <dbReference type="NCBI Taxonomy" id="889272"/>
    <lineage>
        <taxon>Bacteria</taxon>
        <taxon>Pseudomonadati</taxon>
        <taxon>Myxococcota</taxon>
        <taxon>Polyangia</taxon>
        <taxon>Polyangiales</taxon>
        <taxon>Polyangiaceae</taxon>
        <taxon>Polyangium</taxon>
    </lineage>
</organism>
<dbReference type="RefSeq" id="WP_136934966.1">
    <property type="nucleotide sequence ID" value="NZ_SSMQ01000077.1"/>
</dbReference>
<proteinExistence type="predicted"/>
<keyword evidence="2" id="KW-1185">Reference proteome</keyword>
<evidence type="ECO:0000313" key="1">
    <source>
        <dbReference type="EMBL" id="TKC97971.1"/>
    </source>
</evidence>
<sequence>MRISTSPLRFSRTEKATIGRKLHENLLLRAEHGPPEPALDAFVPLLDVVAARLSAHVTGKVETSAARAAHANHVEEADVEVDSCARHIEGFLYIEAHRRRGPYVTSARALHAAAFPTGRSFLDDHIPEQNAQVRGILTVLRAPEHAATLVGIAFPMEWLDRLASAVAASDAAFAERAAARGSLGKHVSLGRDAEAAWADVVGRLRKYVASRAAAGDVERESEGRALLAPLTDAIAHAKALAAARATRRGKKATTETDAASTTG</sequence>
<accession>A0A4U1IV38</accession>
<dbReference type="EMBL" id="SSMQ01000077">
    <property type="protein sequence ID" value="TKC97971.1"/>
    <property type="molecule type" value="Genomic_DNA"/>
</dbReference>
<protein>
    <submittedName>
        <fullName evidence="1">Uncharacterized protein</fullName>
    </submittedName>
</protein>
<evidence type="ECO:0000313" key="2">
    <source>
        <dbReference type="Proteomes" id="UP000309215"/>
    </source>
</evidence>
<comment type="caution">
    <text evidence="1">The sequence shown here is derived from an EMBL/GenBank/DDBJ whole genome shotgun (WGS) entry which is preliminary data.</text>
</comment>
<dbReference type="AlphaFoldDB" id="A0A4U1IV38"/>
<gene>
    <name evidence="1" type="ORF">E8A74_43040</name>
</gene>